<keyword evidence="2" id="KW-1133">Transmembrane helix</keyword>
<dbReference type="PANTHER" id="PTHR35519:SF2">
    <property type="entry name" value="PH DOMAIN PROTEIN"/>
    <property type="match status" value="1"/>
</dbReference>
<keyword evidence="4" id="KW-1185">Reference proteome</keyword>
<feature type="compositionally biased region" description="Basic and acidic residues" evidence="1">
    <location>
        <begin position="189"/>
        <end position="202"/>
    </location>
</feature>
<feature type="transmembrane region" description="Helical" evidence="2">
    <location>
        <begin position="127"/>
        <end position="149"/>
    </location>
</feature>
<evidence type="ECO:0000313" key="3">
    <source>
        <dbReference type="EMBL" id="EMR70446.1"/>
    </source>
</evidence>
<dbReference type="Pfam" id="PF13430">
    <property type="entry name" value="DUF4112"/>
    <property type="match status" value="1"/>
</dbReference>
<dbReference type="AlphaFoldDB" id="M7TKH6"/>
<protein>
    <submittedName>
        <fullName evidence="3">Putative ph domain-containing protein</fullName>
    </submittedName>
</protein>
<feature type="transmembrane region" description="Helical" evidence="2">
    <location>
        <begin position="87"/>
        <end position="107"/>
    </location>
</feature>
<reference evidence="4" key="1">
    <citation type="journal article" date="2013" name="Genome Announc.">
        <title>Draft genome sequence of the grapevine dieback fungus Eutypa lata UCR-EL1.</title>
        <authorList>
            <person name="Blanco-Ulate B."/>
            <person name="Rolshausen P.E."/>
            <person name="Cantu D."/>
        </authorList>
    </citation>
    <scope>NUCLEOTIDE SEQUENCE [LARGE SCALE GENOMIC DNA]</scope>
    <source>
        <strain evidence="4">UCR-EL1</strain>
    </source>
</reference>
<dbReference type="eggNOG" id="ENOG502S178">
    <property type="taxonomic scope" value="Eukaryota"/>
</dbReference>
<dbReference type="OrthoDB" id="2103474at2759"/>
<dbReference type="PANTHER" id="PTHR35519">
    <property type="entry name" value="MEMBRANE PROTEINS"/>
    <property type="match status" value="1"/>
</dbReference>
<dbReference type="OMA" id="CNFCGIR"/>
<dbReference type="InterPro" id="IPR025187">
    <property type="entry name" value="DUF4112"/>
</dbReference>
<evidence type="ECO:0000256" key="2">
    <source>
        <dbReference type="SAM" id="Phobius"/>
    </source>
</evidence>
<evidence type="ECO:0000313" key="4">
    <source>
        <dbReference type="Proteomes" id="UP000012174"/>
    </source>
</evidence>
<gene>
    <name evidence="3" type="ORF">UCREL1_2514</name>
</gene>
<dbReference type="EMBL" id="KB705856">
    <property type="protein sequence ID" value="EMR70446.1"/>
    <property type="molecule type" value="Genomic_DNA"/>
</dbReference>
<accession>M7TKH6</accession>
<keyword evidence="2" id="KW-0812">Transmembrane</keyword>
<dbReference type="KEGG" id="ela:UCREL1_2514"/>
<keyword evidence="2" id="KW-0472">Membrane</keyword>
<name>M7TKH6_EUTLA</name>
<dbReference type="HOGENOM" id="CLU_067862_1_0_1"/>
<dbReference type="Proteomes" id="UP000012174">
    <property type="component" value="Unassembled WGS sequence"/>
</dbReference>
<feature type="region of interest" description="Disordered" evidence="1">
    <location>
        <begin position="171"/>
        <end position="286"/>
    </location>
</feature>
<evidence type="ECO:0000256" key="1">
    <source>
        <dbReference type="SAM" id="MobiDB-lite"/>
    </source>
</evidence>
<proteinExistence type="predicted"/>
<sequence length="286" mass="31717">MTSFIFKRIFKEYAKNNFGSEDPYFEYVPATRIDGTPTGKTKRVKKALPPGISEHDAQVLTKMKRRAYRLDSGLFNLCGTRVGWDGVIGLFPVVGDVAGLLLALMVIQTAKQVDGGLPLWLKLRMYILAFIDFVIGFIPFLGDAIDAVFKANNRNTVAFEAYLREKGKKNLRKSGLPVPDVDPSDPDDYDRLEASSRPEHPSRQPSRQEPMMSTGRTQNNQRSETREGASAGTQGPSPPAPARVHDDRRSGAGGGWFGRFSKKSPPADVETGMADDHIQMQQTSRR</sequence>
<organism evidence="3 4">
    <name type="scientific">Eutypa lata (strain UCR-EL1)</name>
    <name type="common">Grapevine dieback disease fungus</name>
    <name type="synonym">Eutypa armeniacae</name>
    <dbReference type="NCBI Taxonomy" id="1287681"/>
    <lineage>
        <taxon>Eukaryota</taxon>
        <taxon>Fungi</taxon>
        <taxon>Dikarya</taxon>
        <taxon>Ascomycota</taxon>
        <taxon>Pezizomycotina</taxon>
        <taxon>Sordariomycetes</taxon>
        <taxon>Xylariomycetidae</taxon>
        <taxon>Xylariales</taxon>
        <taxon>Diatrypaceae</taxon>
        <taxon>Eutypa</taxon>
    </lineage>
</organism>